<organism evidence="7 8">
    <name type="scientific">Botrimarina mediterranea</name>
    <dbReference type="NCBI Taxonomy" id="2528022"/>
    <lineage>
        <taxon>Bacteria</taxon>
        <taxon>Pseudomonadati</taxon>
        <taxon>Planctomycetota</taxon>
        <taxon>Planctomycetia</taxon>
        <taxon>Pirellulales</taxon>
        <taxon>Lacipirellulaceae</taxon>
        <taxon>Botrimarina</taxon>
    </lineage>
</organism>
<evidence type="ECO:0000259" key="5">
    <source>
        <dbReference type="PROSITE" id="PS51192"/>
    </source>
</evidence>
<evidence type="ECO:0000259" key="6">
    <source>
        <dbReference type="PROSITE" id="PS51194"/>
    </source>
</evidence>
<dbReference type="Pfam" id="PF00176">
    <property type="entry name" value="SNF2-rel_dom"/>
    <property type="match status" value="1"/>
</dbReference>
<evidence type="ECO:0000256" key="2">
    <source>
        <dbReference type="ARBA" id="ARBA00022801"/>
    </source>
</evidence>
<evidence type="ECO:0000313" key="8">
    <source>
        <dbReference type="Proteomes" id="UP000316426"/>
    </source>
</evidence>
<proteinExistence type="predicted"/>
<dbReference type="Pfam" id="PF00271">
    <property type="entry name" value="Helicase_C"/>
    <property type="match status" value="1"/>
</dbReference>
<dbReference type="Gene3D" id="3.40.50.300">
    <property type="entry name" value="P-loop containing nucleotide triphosphate hydrolases"/>
    <property type="match status" value="1"/>
</dbReference>
<dbReference type="SMART" id="SM00487">
    <property type="entry name" value="DEXDc"/>
    <property type="match status" value="1"/>
</dbReference>
<feature type="region of interest" description="Disordered" evidence="4">
    <location>
        <begin position="84"/>
        <end position="111"/>
    </location>
</feature>
<gene>
    <name evidence="7" type="ORF">Spa11_40210</name>
</gene>
<dbReference type="SMART" id="SM00490">
    <property type="entry name" value="HELICc"/>
    <property type="match status" value="1"/>
</dbReference>
<feature type="domain" description="Helicase ATP-binding" evidence="5">
    <location>
        <begin position="154"/>
        <end position="314"/>
    </location>
</feature>
<feature type="domain" description="Helicase C-terminal" evidence="6">
    <location>
        <begin position="417"/>
        <end position="580"/>
    </location>
</feature>
<dbReference type="GO" id="GO:0006281">
    <property type="term" value="P:DNA repair"/>
    <property type="evidence" value="ECO:0007669"/>
    <property type="project" value="TreeGrafter"/>
</dbReference>
<dbReference type="PANTHER" id="PTHR45626">
    <property type="entry name" value="TRANSCRIPTION TERMINATION FACTOR 2-RELATED"/>
    <property type="match status" value="1"/>
</dbReference>
<dbReference type="GO" id="GO:0008094">
    <property type="term" value="F:ATP-dependent activity, acting on DNA"/>
    <property type="evidence" value="ECO:0007669"/>
    <property type="project" value="TreeGrafter"/>
</dbReference>
<dbReference type="InterPro" id="IPR014001">
    <property type="entry name" value="Helicase_ATP-bd"/>
</dbReference>
<keyword evidence="2" id="KW-0378">Hydrolase</keyword>
<evidence type="ECO:0000256" key="4">
    <source>
        <dbReference type="SAM" id="MobiDB-lite"/>
    </source>
</evidence>
<dbReference type="InterPro" id="IPR050628">
    <property type="entry name" value="SNF2_RAD54_helicase_TF"/>
</dbReference>
<dbReference type="RefSeq" id="WP_231933046.1">
    <property type="nucleotide sequence ID" value="NZ_CP036349.1"/>
</dbReference>
<dbReference type="GO" id="GO:0004386">
    <property type="term" value="F:helicase activity"/>
    <property type="evidence" value="ECO:0007669"/>
    <property type="project" value="UniProtKB-KW"/>
</dbReference>
<accession>A0A518KDC6</accession>
<reference evidence="7 8" key="1">
    <citation type="submission" date="2019-02" db="EMBL/GenBank/DDBJ databases">
        <title>Deep-cultivation of Planctomycetes and their phenomic and genomic characterization uncovers novel biology.</title>
        <authorList>
            <person name="Wiegand S."/>
            <person name="Jogler M."/>
            <person name="Boedeker C."/>
            <person name="Pinto D."/>
            <person name="Vollmers J."/>
            <person name="Rivas-Marin E."/>
            <person name="Kohn T."/>
            <person name="Peeters S.H."/>
            <person name="Heuer A."/>
            <person name="Rast P."/>
            <person name="Oberbeckmann S."/>
            <person name="Bunk B."/>
            <person name="Jeske O."/>
            <person name="Meyerdierks A."/>
            <person name="Storesund J.E."/>
            <person name="Kallscheuer N."/>
            <person name="Luecker S."/>
            <person name="Lage O.M."/>
            <person name="Pohl T."/>
            <person name="Merkel B.J."/>
            <person name="Hornburger P."/>
            <person name="Mueller R.-W."/>
            <person name="Bruemmer F."/>
            <person name="Labrenz M."/>
            <person name="Spormann A.M."/>
            <person name="Op den Camp H."/>
            <person name="Overmann J."/>
            <person name="Amann R."/>
            <person name="Jetten M.S.M."/>
            <person name="Mascher T."/>
            <person name="Medema M.H."/>
            <person name="Devos D.P."/>
            <person name="Kaster A.-K."/>
            <person name="Ovreas L."/>
            <person name="Rohde M."/>
            <person name="Galperin M.Y."/>
            <person name="Jogler C."/>
        </authorList>
    </citation>
    <scope>NUCLEOTIDE SEQUENCE [LARGE SCALE GENOMIC DNA]</scope>
    <source>
        <strain evidence="7 8">Spa11</strain>
    </source>
</reference>
<dbReference type="KEGG" id="bmei:Spa11_40210"/>
<dbReference type="AlphaFoldDB" id="A0A518KDC6"/>
<dbReference type="EMBL" id="CP036349">
    <property type="protein sequence ID" value="QDV75798.1"/>
    <property type="molecule type" value="Genomic_DNA"/>
</dbReference>
<evidence type="ECO:0000256" key="3">
    <source>
        <dbReference type="ARBA" id="ARBA00022840"/>
    </source>
</evidence>
<dbReference type="GO" id="GO:0005524">
    <property type="term" value="F:ATP binding"/>
    <property type="evidence" value="ECO:0007669"/>
    <property type="project" value="UniProtKB-KW"/>
</dbReference>
<dbReference type="SUPFAM" id="SSF52540">
    <property type="entry name" value="P-loop containing nucleoside triphosphate hydrolases"/>
    <property type="match status" value="2"/>
</dbReference>
<dbReference type="Gene3D" id="3.40.50.10810">
    <property type="entry name" value="Tandem AAA-ATPase domain"/>
    <property type="match status" value="1"/>
</dbReference>
<keyword evidence="3" id="KW-0067">ATP-binding</keyword>
<sequence>MPPHDADTPAASVQVTSWSCDELSHCVSRDLSDGCVRPLAPTRSYNAASLRGRVLDVLSMPRPSLAIKTHGAVLPEGQAWLAGKMSPSLPRKPRTDAAEATERPARRTPVRPPADMVKLEDRLMCVLQPPIEALLRAESLPLPFDAFPYQMEGVAFLCPRTHAVVADEMGLGKTMQSITAMRVLAHRGEARRVLLVCPKPLVTNWRRELRLWAPELSVTIVEGSPARREFAWRNDTSVVTLVGYETLVRDAAIAAERPYDLVLLDESQRIKNPGSATSSAVRALVRSRSWALTGTPIENSLDDLVGIFEFVSPGLLRPGMTPRAVGDAVRDSVIRRTKDLVLDDMPPKMIHDASIDLSPEQWETYQRAEDEGVIRLRELDGAEGRELTIHHVFELVLRLKQVCNFDPVTGASAKLDRLEADLEECVASGRKAIVFSQWVDTVERIAERLGKSGLRYETEQYHGRVPHKRRDAVLDRFKNDPNCPVLLMSYGAGSVGLNLQFASYVFLFDRWWNPAVEDQAINRAHRIGAAGPVTVTRMLATGTIEDRIDQVLQQKRELFDEVFRDGVGAGSAGLSRDELFALFPLRGPSARGAA</sequence>
<dbReference type="PROSITE" id="PS51192">
    <property type="entry name" value="HELICASE_ATP_BIND_1"/>
    <property type="match status" value="1"/>
</dbReference>
<dbReference type="InterPro" id="IPR000330">
    <property type="entry name" value="SNF2_N"/>
</dbReference>
<feature type="compositionally biased region" description="Basic and acidic residues" evidence="4">
    <location>
        <begin position="93"/>
        <end position="105"/>
    </location>
</feature>
<dbReference type="InterPro" id="IPR049730">
    <property type="entry name" value="SNF2/RAD54-like_C"/>
</dbReference>
<keyword evidence="8" id="KW-1185">Reference proteome</keyword>
<dbReference type="PROSITE" id="PS51194">
    <property type="entry name" value="HELICASE_CTER"/>
    <property type="match status" value="1"/>
</dbReference>
<evidence type="ECO:0000256" key="1">
    <source>
        <dbReference type="ARBA" id="ARBA00022741"/>
    </source>
</evidence>
<protein>
    <submittedName>
        <fullName evidence="7">ATP-dependent helicase HepA</fullName>
    </submittedName>
</protein>
<keyword evidence="7" id="KW-0347">Helicase</keyword>
<keyword evidence="1" id="KW-0547">Nucleotide-binding</keyword>
<name>A0A518KDC6_9BACT</name>
<dbReference type="GO" id="GO:0016787">
    <property type="term" value="F:hydrolase activity"/>
    <property type="evidence" value="ECO:0007669"/>
    <property type="project" value="UniProtKB-KW"/>
</dbReference>
<dbReference type="CDD" id="cd18793">
    <property type="entry name" value="SF2_C_SNF"/>
    <property type="match status" value="1"/>
</dbReference>
<evidence type="ECO:0000313" key="7">
    <source>
        <dbReference type="EMBL" id="QDV75798.1"/>
    </source>
</evidence>
<dbReference type="InterPro" id="IPR038718">
    <property type="entry name" value="SNF2-like_sf"/>
</dbReference>
<dbReference type="InterPro" id="IPR001650">
    <property type="entry name" value="Helicase_C-like"/>
</dbReference>
<dbReference type="InterPro" id="IPR027417">
    <property type="entry name" value="P-loop_NTPase"/>
</dbReference>
<dbReference type="Proteomes" id="UP000316426">
    <property type="component" value="Chromosome"/>
</dbReference>